<dbReference type="InterPro" id="IPR030678">
    <property type="entry name" value="Peptide/Ni-bd"/>
</dbReference>
<dbReference type="GO" id="GO:0043190">
    <property type="term" value="C:ATP-binding cassette (ABC) transporter complex"/>
    <property type="evidence" value="ECO:0007669"/>
    <property type="project" value="InterPro"/>
</dbReference>
<evidence type="ECO:0000313" key="7">
    <source>
        <dbReference type="EMBL" id="EFX92122.1"/>
    </source>
</evidence>
<dbReference type="CDD" id="cd08504">
    <property type="entry name" value="PBP2_OppA"/>
    <property type="match status" value="1"/>
</dbReference>
<dbReference type="Gene3D" id="3.40.190.10">
    <property type="entry name" value="Periplasmic binding protein-like II"/>
    <property type="match status" value="1"/>
</dbReference>
<dbReference type="Gene3D" id="3.10.105.10">
    <property type="entry name" value="Dipeptide-binding Protein, Domain 3"/>
    <property type="match status" value="1"/>
</dbReference>
<dbReference type="Gene3D" id="3.90.76.10">
    <property type="entry name" value="Dipeptide-binding Protein, Domain 1"/>
    <property type="match status" value="1"/>
</dbReference>
<keyword evidence="4 5" id="KW-0732">Signal</keyword>
<dbReference type="InterPro" id="IPR039424">
    <property type="entry name" value="SBP_5"/>
</dbReference>
<keyword evidence="8" id="KW-1185">Reference proteome</keyword>
<organism evidence="7 8">
    <name type="scientific">Actinobacillus ureae ATCC 25976</name>
    <dbReference type="NCBI Taxonomy" id="887324"/>
    <lineage>
        <taxon>Bacteria</taxon>
        <taxon>Pseudomonadati</taxon>
        <taxon>Pseudomonadota</taxon>
        <taxon>Gammaproteobacteria</taxon>
        <taxon>Pasteurellales</taxon>
        <taxon>Pasteurellaceae</taxon>
        <taxon>Actinobacillus</taxon>
    </lineage>
</organism>
<proteinExistence type="inferred from homology"/>
<evidence type="ECO:0000256" key="2">
    <source>
        <dbReference type="ARBA" id="ARBA00005695"/>
    </source>
</evidence>
<dbReference type="InterPro" id="IPR000914">
    <property type="entry name" value="SBP_5_dom"/>
</dbReference>
<reference evidence="7 8" key="1">
    <citation type="submission" date="2011-01" db="EMBL/GenBank/DDBJ databases">
        <authorList>
            <person name="Muzny D."/>
            <person name="Qin X."/>
            <person name="Deng J."/>
            <person name="Jiang H."/>
            <person name="Liu Y."/>
            <person name="Qu J."/>
            <person name="Song X.-Z."/>
            <person name="Zhang L."/>
            <person name="Thornton R."/>
            <person name="Coyle M."/>
            <person name="Francisco L."/>
            <person name="Jackson L."/>
            <person name="Javaid M."/>
            <person name="Korchina V."/>
            <person name="Kovar C."/>
            <person name="Mata R."/>
            <person name="Mathew T."/>
            <person name="Ngo R."/>
            <person name="Nguyen L."/>
            <person name="Nguyen N."/>
            <person name="Okwuonu G."/>
            <person name="Ongeri F."/>
            <person name="Pham C."/>
            <person name="Simmons D."/>
            <person name="Wilczek-Boney K."/>
            <person name="Hale W."/>
            <person name="Jakkamsetti A."/>
            <person name="Pham P."/>
            <person name="Ruth R."/>
            <person name="San Lucas F."/>
            <person name="Warren J."/>
            <person name="Zhang J."/>
            <person name="Zhao Z."/>
            <person name="Zhou C."/>
            <person name="Zhu D."/>
            <person name="Lee S."/>
            <person name="Bess C."/>
            <person name="Blankenburg K."/>
            <person name="Forbes L."/>
            <person name="Fu Q."/>
            <person name="Gubbala S."/>
            <person name="Hirani K."/>
            <person name="Jayaseelan J.C."/>
            <person name="Lara F."/>
            <person name="Munidasa M."/>
            <person name="Palculict T."/>
            <person name="Patil S."/>
            <person name="Pu L.-L."/>
            <person name="Saada N."/>
            <person name="Tang L."/>
            <person name="Weissenberger G."/>
            <person name="Zhu Y."/>
            <person name="Hemphill L."/>
            <person name="Shang Y."/>
            <person name="Youmans B."/>
            <person name="Ayvaz T."/>
            <person name="Ross M."/>
            <person name="Santibanez J."/>
            <person name="Aqrawi P."/>
            <person name="Gross S."/>
            <person name="Joshi V."/>
            <person name="Fowler G."/>
            <person name="Nazareth L."/>
            <person name="Reid J."/>
            <person name="Worley K."/>
            <person name="Petrosino J."/>
            <person name="Highlander S."/>
            <person name="Gibbs R."/>
        </authorList>
    </citation>
    <scope>NUCLEOTIDE SEQUENCE [LARGE SCALE GENOMIC DNA]</scope>
    <source>
        <strain evidence="7 8">ATCC 25976</strain>
    </source>
</reference>
<dbReference type="Proteomes" id="UP000005467">
    <property type="component" value="Unassembled WGS sequence"/>
</dbReference>
<accession>E8KG70</accession>
<comment type="subcellular location">
    <subcellularLocation>
        <location evidence="1">Cell envelope</location>
    </subcellularLocation>
</comment>
<dbReference type="EMBL" id="AEVG01000056">
    <property type="protein sequence ID" value="EFX92122.1"/>
    <property type="molecule type" value="Genomic_DNA"/>
</dbReference>
<dbReference type="FunFam" id="3.90.76.10:FF:000001">
    <property type="entry name" value="Oligopeptide ABC transporter substrate-binding protein"/>
    <property type="match status" value="1"/>
</dbReference>
<dbReference type="PROSITE" id="PS51257">
    <property type="entry name" value="PROKAR_LIPOPROTEIN"/>
    <property type="match status" value="1"/>
</dbReference>
<protein>
    <submittedName>
        <fullName evidence="7">ABC transporter, substrate-binding protein, family 5</fullName>
    </submittedName>
</protein>
<dbReference type="GO" id="GO:1904680">
    <property type="term" value="F:peptide transmembrane transporter activity"/>
    <property type="evidence" value="ECO:0007669"/>
    <property type="project" value="TreeGrafter"/>
</dbReference>
<feature type="domain" description="Solute-binding protein family 5" evidence="6">
    <location>
        <begin position="94"/>
        <end position="434"/>
    </location>
</feature>
<dbReference type="PANTHER" id="PTHR30290">
    <property type="entry name" value="PERIPLASMIC BINDING COMPONENT OF ABC TRANSPORTER"/>
    <property type="match status" value="1"/>
</dbReference>
<dbReference type="Pfam" id="PF00496">
    <property type="entry name" value="SBP_bac_5"/>
    <property type="match status" value="1"/>
</dbReference>
<comment type="similarity">
    <text evidence="2">Belongs to the bacterial solute-binding protein 5 family.</text>
</comment>
<dbReference type="PANTHER" id="PTHR30290:SF10">
    <property type="entry name" value="PERIPLASMIC OLIGOPEPTIDE-BINDING PROTEIN-RELATED"/>
    <property type="match status" value="1"/>
</dbReference>
<feature type="signal peptide" evidence="5">
    <location>
        <begin position="1"/>
        <end position="23"/>
    </location>
</feature>
<evidence type="ECO:0000259" key="6">
    <source>
        <dbReference type="Pfam" id="PF00496"/>
    </source>
</evidence>
<evidence type="ECO:0000256" key="1">
    <source>
        <dbReference type="ARBA" id="ARBA00004196"/>
    </source>
</evidence>
<evidence type="ECO:0000256" key="5">
    <source>
        <dbReference type="SAM" id="SignalP"/>
    </source>
</evidence>
<dbReference type="SUPFAM" id="SSF53850">
    <property type="entry name" value="Periplasmic binding protein-like II"/>
    <property type="match status" value="1"/>
</dbReference>
<evidence type="ECO:0000256" key="4">
    <source>
        <dbReference type="ARBA" id="ARBA00022729"/>
    </source>
</evidence>
<sequence>MQMLFLKQALKFGRFFAICVVSAGLLFACDQQNLQTQAAKATSTASSLQDRNILKRAVYAERLRVDAHFIRTADEAAFARDIFAGLVEFNEKGQIVPALAKNWFSENNKDWLFILDDSAKWSNGESVTADDFVASWQRLAEPQNVSPLAPYLVYMGIENAKEIAEGKKPVSELGVKALNPHSLQIKLTKPNAQLVKMLGHSALLPSFKGEMPKLSSLVTSGAYRIAEISDRSAKLQAVKNGLDFAKVEYYAISDLQAIKQFDVIENPLQSQQHNIWEFPRLCTYYYEFNFADPQLKKKEVRQALKAIVLSARIPHLYGVANFSVLPRNMQAAISRQWAPVVVEPLLAQAGINVQNPLKLTLLYDDHGRHSAIANQMVRTLGESDLLQIQPQGVSWEQFLALREQKSFQLSRAGWCAEYADPLPFLLHFHSQSPDNKSNYANEMVDKQLEHLQNEKLSEEQRQQLIHSIVQQLEQDVAILPMFQYHRKVALDSTILGIDLHNDSEVIYSKHLYRMKPKD</sequence>
<name>E8KG70_9PAST</name>
<evidence type="ECO:0000256" key="3">
    <source>
        <dbReference type="ARBA" id="ARBA00022448"/>
    </source>
</evidence>
<comment type="caution">
    <text evidence="7">The sequence shown here is derived from an EMBL/GenBank/DDBJ whole genome shotgun (WGS) entry which is preliminary data.</text>
</comment>
<keyword evidence="3" id="KW-0813">Transport</keyword>
<evidence type="ECO:0000313" key="8">
    <source>
        <dbReference type="Proteomes" id="UP000005467"/>
    </source>
</evidence>
<dbReference type="PIRSF" id="PIRSF002741">
    <property type="entry name" value="MppA"/>
    <property type="match status" value="1"/>
</dbReference>
<dbReference type="HOGENOM" id="CLU_017028_0_5_6"/>
<dbReference type="AlphaFoldDB" id="E8KG70"/>
<dbReference type="GO" id="GO:0030288">
    <property type="term" value="C:outer membrane-bounded periplasmic space"/>
    <property type="evidence" value="ECO:0007669"/>
    <property type="project" value="TreeGrafter"/>
</dbReference>
<dbReference type="GO" id="GO:0015833">
    <property type="term" value="P:peptide transport"/>
    <property type="evidence" value="ECO:0007669"/>
    <property type="project" value="TreeGrafter"/>
</dbReference>
<gene>
    <name evidence="7" type="ORF">HMPREF0027_0837</name>
</gene>
<feature type="chain" id="PRO_5003226571" evidence="5">
    <location>
        <begin position="24"/>
        <end position="518"/>
    </location>
</feature>